<sequence length="62" mass="6600">STNNVNSAGTNGVNAVGENISIGLLFDLNMHALEDVSTFDFSNDDEDDGAMADMNNFDTTIQ</sequence>
<proteinExistence type="predicted"/>
<reference evidence="2" key="1">
    <citation type="journal article" date="2019" name="Sci. Rep.">
        <title>Draft genome of Tanacetum cinerariifolium, the natural source of mosquito coil.</title>
        <authorList>
            <person name="Yamashiro T."/>
            <person name="Shiraishi A."/>
            <person name="Satake H."/>
            <person name="Nakayama K."/>
        </authorList>
    </citation>
    <scope>NUCLEOTIDE SEQUENCE</scope>
</reference>
<evidence type="ECO:0000313" key="2">
    <source>
        <dbReference type="EMBL" id="GFD25637.1"/>
    </source>
</evidence>
<protein>
    <submittedName>
        <fullName evidence="2">Uncharacterized protein</fullName>
    </submittedName>
</protein>
<gene>
    <name evidence="2" type="ORF">Tci_897606</name>
</gene>
<evidence type="ECO:0000256" key="1">
    <source>
        <dbReference type="SAM" id="MobiDB-lite"/>
    </source>
</evidence>
<accession>A0A699USL0</accession>
<dbReference type="AlphaFoldDB" id="A0A699USL0"/>
<feature type="non-terminal residue" evidence="2">
    <location>
        <position position="1"/>
    </location>
</feature>
<feature type="region of interest" description="Disordered" evidence="1">
    <location>
        <begin position="41"/>
        <end position="62"/>
    </location>
</feature>
<feature type="non-terminal residue" evidence="2">
    <location>
        <position position="62"/>
    </location>
</feature>
<organism evidence="2">
    <name type="scientific">Tanacetum cinerariifolium</name>
    <name type="common">Dalmatian daisy</name>
    <name type="synonym">Chrysanthemum cinerariifolium</name>
    <dbReference type="NCBI Taxonomy" id="118510"/>
    <lineage>
        <taxon>Eukaryota</taxon>
        <taxon>Viridiplantae</taxon>
        <taxon>Streptophyta</taxon>
        <taxon>Embryophyta</taxon>
        <taxon>Tracheophyta</taxon>
        <taxon>Spermatophyta</taxon>
        <taxon>Magnoliopsida</taxon>
        <taxon>eudicotyledons</taxon>
        <taxon>Gunneridae</taxon>
        <taxon>Pentapetalae</taxon>
        <taxon>asterids</taxon>
        <taxon>campanulids</taxon>
        <taxon>Asterales</taxon>
        <taxon>Asteraceae</taxon>
        <taxon>Asteroideae</taxon>
        <taxon>Anthemideae</taxon>
        <taxon>Anthemidinae</taxon>
        <taxon>Tanacetum</taxon>
    </lineage>
</organism>
<name>A0A699USL0_TANCI</name>
<comment type="caution">
    <text evidence="2">The sequence shown here is derived from an EMBL/GenBank/DDBJ whole genome shotgun (WGS) entry which is preliminary data.</text>
</comment>
<dbReference type="EMBL" id="BKCJ011362214">
    <property type="protein sequence ID" value="GFD25637.1"/>
    <property type="molecule type" value="Genomic_DNA"/>
</dbReference>